<evidence type="ECO:0000259" key="2">
    <source>
        <dbReference type="Pfam" id="PF18726"/>
    </source>
</evidence>
<sequence>MASTLKPGPPESDTLLDSARTSAGKPAKPAARHETQRPGLFSHRQLAKPAPAPQALALLADAKRELGEAVREQDRAQRFAGAYQAALRASAAVLAARGRPHRGRARPVSAWKLLSTIAPELAEWAGYFEANSATRAAVQAGITRDVGIQSADELVRQSTRFLAIARRAVHAGG</sequence>
<dbReference type="Pfam" id="PF18726">
    <property type="entry name" value="HEPN_SAV_6107"/>
    <property type="match status" value="1"/>
</dbReference>
<name>A0A4R2QY70_9PSEU</name>
<gene>
    <name evidence="3" type="ORF">EV191_102362</name>
</gene>
<dbReference type="OrthoDB" id="4570063at2"/>
<feature type="region of interest" description="Disordered" evidence="1">
    <location>
        <begin position="1"/>
        <end position="37"/>
    </location>
</feature>
<feature type="domain" description="SAV-6107-like HEPN" evidence="2">
    <location>
        <begin position="69"/>
        <end position="163"/>
    </location>
</feature>
<evidence type="ECO:0000313" key="4">
    <source>
        <dbReference type="Proteomes" id="UP000294911"/>
    </source>
</evidence>
<accession>A0A4R2QY70</accession>
<dbReference type="RefSeq" id="WP_132876510.1">
    <property type="nucleotide sequence ID" value="NZ_SLXQ01000002.1"/>
</dbReference>
<evidence type="ECO:0000256" key="1">
    <source>
        <dbReference type="SAM" id="MobiDB-lite"/>
    </source>
</evidence>
<dbReference type="AlphaFoldDB" id="A0A4R2QY70"/>
<proteinExistence type="predicted"/>
<comment type="caution">
    <text evidence="3">The sequence shown here is derived from an EMBL/GenBank/DDBJ whole genome shotgun (WGS) entry which is preliminary data.</text>
</comment>
<protein>
    <recommendedName>
        <fullName evidence="2">SAV-6107-like HEPN domain-containing protein</fullName>
    </recommendedName>
</protein>
<reference evidence="3 4" key="1">
    <citation type="submission" date="2019-03" db="EMBL/GenBank/DDBJ databases">
        <title>Genomic Encyclopedia of Type Strains, Phase IV (KMG-IV): sequencing the most valuable type-strain genomes for metagenomic binning, comparative biology and taxonomic classification.</title>
        <authorList>
            <person name="Goeker M."/>
        </authorList>
    </citation>
    <scope>NUCLEOTIDE SEQUENCE [LARGE SCALE GENOMIC DNA]</scope>
    <source>
        <strain evidence="3 4">DSM 45765</strain>
    </source>
</reference>
<dbReference type="EMBL" id="SLXQ01000002">
    <property type="protein sequence ID" value="TCP55150.1"/>
    <property type="molecule type" value="Genomic_DNA"/>
</dbReference>
<evidence type="ECO:0000313" key="3">
    <source>
        <dbReference type="EMBL" id="TCP55150.1"/>
    </source>
</evidence>
<dbReference type="Proteomes" id="UP000294911">
    <property type="component" value="Unassembled WGS sequence"/>
</dbReference>
<dbReference type="InterPro" id="IPR040891">
    <property type="entry name" value="HEPN_SAV_6107"/>
</dbReference>
<organism evidence="3 4">
    <name type="scientific">Tamaricihabitans halophyticus</name>
    <dbReference type="NCBI Taxonomy" id="1262583"/>
    <lineage>
        <taxon>Bacteria</taxon>
        <taxon>Bacillati</taxon>
        <taxon>Actinomycetota</taxon>
        <taxon>Actinomycetes</taxon>
        <taxon>Pseudonocardiales</taxon>
        <taxon>Pseudonocardiaceae</taxon>
        <taxon>Tamaricihabitans</taxon>
    </lineage>
</organism>
<keyword evidence="4" id="KW-1185">Reference proteome</keyword>